<sequence length="51" mass="6171">MARKEKQIHPEPLFDFFLKRYNFPQFQVYPADKLHNCSTGYTRCGFDEKDL</sequence>
<accession>A0A0G0SSW1</accession>
<proteinExistence type="predicted"/>
<dbReference type="AlphaFoldDB" id="A0A0G0SSW1"/>
<reference evidence="1 2" key="1">
    <citation type="journal article" date="2015" name="Nature">
        <title>rRNA introns, odd ribosomes, and small enigmatic genomes across a large radiation of phyla.</title>
        <authorList>
            <person name="Brown C.T."/>
            <person name="Hug L.A."/>
            <person name="Thomas B.C."/>
            <person name="Sharon I."/>
            <person name="Castelle C.J."/>
            <person name="Singh A."/>
            <person name="Wilkins M.J."/>
            <person name="Williams K.H."/>
            <person name="Banfield J.F."/>
        </authorList>
    </citation>
    <scope>NUCLEOTIDE SEQUENCE [LARGE SCALE GENOMIC DNA]</scope>
</reference>
<dbReference type="Proteomes" id="UP000034793">
    <property type="component" value="Unassembled WGS sequence"/>
</dbReference>
<dbReference type="EMBL" id="LBXL01000045">
    <property type="protein sequence ID" value="KKR28632.1"/>
    <property type="molecule type" value="Genomic_DNA"/>
</dbReference>
<protein>
    <submittedName>
        <fullName evidence="1">Uncharacterized protein</fullName>
    </submittedName>
</protein>
<evidence type="ECO:0000313" key="1">
    <source>
        <dbReference type="EMBL" id="KKR28632.1"/>
    </source>
</evidence>
<evidence type="ECO:0000313" key="2">
    <source>
        <dbReference type="Proteomes" id="UP000034793"/>
    </source>
</evidence>
<name>A0A0G0SSW1_9BACT</name>
<organism evidence="1 2">
    <name type="scientific">Candidatus Woesebacteria bacterium GW2011_GWA1_39_8</name>
    <dbReference type="NCBI Taxonomy" id="1618552"/>
    <lineage>
        <taxon>Bacteria</taxon>
        <taxon>Candidatus Woeseibacteriota</taxon>
    </lineage>
</organism>
<gene>
    <name evidence="1" type="ORF">UT61_C0045G0018</name>
</gene>
<comment type="caution">
    <text evidence="1">The sequence shown here is derived from an EMBL/GenBank/DDBJ whole genome shotgun (WGS) entry which is preliminary data.</text>
</comment>